<gene>
    <name evidence="2" type="ORF">Sste5346_004380</name>
</gene>
<dbReference type="PANTHER" id="PTHR11695">
    <property type="entry name" value="ALCOHOL DEHYDROGENASE RELATED"/>
    <property type="match status" value="1"/>
</dbReference>
<dbReference type="EMBL" id="JAWCUI010000021">
    <property type="protein sequence ID" value="KAL1896748.1"/>
    <property type="molecule type" value="Genomic_DNA"/>
</dbReference>
<dbReference type="Gene3D" id="3.90.180.10">
    <property type="entry name" value="Medium-chain alcohol dehydrogenases, catalytic domain"/>
    <property type="match status" value="1"/>
</dbReference>
<dbReference type="InterPro" id="IPR020843">
    <property type="entry name" value="ER"/>
</dbReference>
<dbReference type="InterPro" id="IPR011032">
    <property type="entry name" value="GroES-like_sf"/>
</dbReference>
<sequence length="374" mass="39149">MAANSTPTTLPATMRAWVYKTTKGGIENTLKLIPDYPIPDHFRTLPSPPAGKGDAVLVKILAASLNPIDHKLTELPIVGGLVQKKPATPAVDFCGRVVRVPANSSSPLKAGQLVAGKLPPQSQHGALAEYAVAYSTNIVPVPSGVSVEQAATIGICGSTAWTAVVPQIEAARERNKKTGGAEPLRIFINGGSGGIGSFAVPIAKALGCHVTATCSGANANLVKNTLGADDTIDYRTTNVSEALIKKTKEAGRPFDVGVDAIGMKFGLYKAADHFLAPGAQFPRIGMEFSTITDAIAIVYRPTFLGGGQHVSPFVEGRATTRILTSLLDLMEQGKLNIPLDGGAAVPFSDVPRAYARLKSHRTQGKIVVRVTGDN</sequence>
<dbReference type="SMART" id="SM00829">
    <property type="entry name" value="PKS_ER"/>
    <property type="match status" value="1"/>
</dbReference>
<dbReference type="Proteomes" id="UP001583186">
    <property type="component" value="Unassembled WGS sequence"/>
</dbReference>
<dbReference type="SUPFAM" id="SSF50129">
    <property type="entry name" value="GroES-like"/>
    <property type="match status" value="1"/>
</dbReference>
<dbReference type="Pfam" id="PF08240">
    <property type="entry name" value="ADH_N"/>
    <property type="match status" value="1"/>
</dbReference>
<dbReference type="PANTHER" id="PTHR11695:SF294">
    <property type="entry name" value="RETICULON-4-INTERACTING PROTEIN 1, MITOCHONDRIAL"/>
    <property type="match status" value="1"/>
</dbReference>
<reference evidence="2 3" key="1">
    <citation type="journal article" date="2024" name="IMA Fungus">
        <title>IMA Genome - F19 : A genome assembly and annotation guide to empower mycologists, including annotated draft genome sequences of Ceratocystis pirilliformis, Diaporthe australafricana, Fusarium ophioides, Paecilomyces lecythidis, and Sporothrix stenoceras.</title>
        <authorList>
            <person name="Aylward J."/>
            <person name="Wilson A.M."/>
            <person name="Visagie C.M."/>
            <person name="Spraker J."/>
            <person name="Barnes I."/>
            <person name="Buitendag C."/>
            <person name="Ceriani C."/>
            <person name="Del Mar Angel L."/>
            <person name="du Plessis D."/>
            <person name="Fuchs T."/>
            <person name="Gasser K."/>
            <person name="Kramer D."/>
            <person name="Li W."/>
            <person name="Munsamy K."/>
            <person name="Piso A."/>
            <person name="Price J.L."/>
            <person name="Sonnekus B."/>
            <person name="Thomas C."/>
            <person name="van der Nest A."/>
            <person name="van Dijk A."/>
            <person name="van Heerden A."/>
            <person name="van Vuuren N."/>
            <person name="Yilmaz N."/>
            <person name="Duong T.A."/>
            <person name="van der Merwe N.A."/>
            <person name="Wingfield M.J."/>
            <person name="Wingfield B.D."/>
        </authorList>
    </citation>
    <scope>NUCLEOTIDE SEQUENCE [LARGE SCALE GENOMIC DNA]</scope>
    <source>
        <strain evidence="2 3">CMW 5346</strain>
    </source>
</reference>
<protein>
    <submittedName>
        <fullName evidence="2">Secondary metabolism biosynthetic enzyme</fullName>
    </submittedName>
</protein>
<dbReference type="Gene3D" id="3.40.50.720">
    <property type="entry name" value="NAD(P)-binding Rossmann-like Domain"/>
    <property type="match status" value="1"/>
</dbReference>
<feature type="domain" description="Enoyl reductase (ER)" evidence="1">
    <location>
        <begin position="39"/>
        <end position="368"/>
    </location>
</feature>
<evidence type="ECO:0000259" key="1">
    <source>
        <dbReference type="SMART" id="SM00829"/>
    </source>
</evidence>
<accession>A0ABR3Z842</accession>
<proteinExistence type="predicted"/>
<dbReference type="SUPFAM" id="SSF51735">
    <property type="entry name" value="NAD(P)-binding Rossmann-fold domains"/>
    <property type="match status" value="1"/>
</dbReference>
<keyword evidence="3" id="KW-1185">Reference proteome</keyword>
<dbReference type="InterPro" id="IPR050700">
    <property type="entry name" value="YIM1/Zinc_Alcohol_DH_Fams"/>
</dbReference>
<organism evidence="2 3">
    <name type="scientific">Sporothrix stenoceras</name>
    <dbReference type="NCBI Taxonomy" id="5173"/>
    <lineage>
        <taxon>Eukaryota</taxon>
        <taxon>Fungi</taxon>
        <taxon>Dikarya</taxon>
        <taxon>Ascomycota</taxon>
        <taxon>Pezizomycotina</taxon>
        <taxon>Sordariomycetes</taxon>
        <taxon>Sordariomycetidae</taxon>
        <taxon>Ophiostomatales</taxon>
        <taxon>Ophiostomataceae</taxon>
        <taxon>Sporothrix</taxon>
    </lineage>
</organism>
<evidence type="ECO:0000313" key="3">
    <source>
        <dbReference type="Proteomes" id="UP001583186"/>
    </source>
</evidence>
<dbReference type="InterPro" id="IPR036291">
    <property type="entry name" value="NAD(P)-bd_dom_sf"/>
</dbReference>
<comment type="caution">
    <text evidence="2">The sequence shown here is derived from an EMBL/GenBank/DDBJ whole genome shotgun (WGS) entry which is preliminary data.</text>
</comment>
<dbReference type="Pfam" id="PF13602">
    <property type="entry name" value="ADH_zinc_N_2"/>
    <property type="match status" value="1"/>
</dbReference>
<name>A0ABR3Z842_9PEZI</name>
<evidence type="ECO:0000313" key="2">
    <source>
        <dbReference type="EMBL" id="KAL1896748.1"/>
    </source>
</evidence>
<dbReference type="InterPro" id="IPR013154">
    <property type="entry name" value="ADH-like_N"/>
</dbReference>
<dbReference type="CDD" id="cd08267">
    <property type="entry name" value="MDR1"/>
    <property type="match status" value="1"/>
</dbReference>